<dbReference type="Proteomes" id="UP000593564">
    <property type="component" value="Unassembled WGS sequence"/>
</dbReference>
<dbReference type="GO" id="GO:0017148">
    <property type="term" value="P:negative regulation of translation"/>
    <property type="evidence" value="ECO:0007669"/>
    <property type="project" value="InterPro"/>
</dbReference>
<dbReference type="InterPro" id="IPR007196">
    <property type="entry name" value="CCR4-Not_Not1_C"/>
</dbReference>
<dbReference type="GO" id="GO:0060090">
    <property type="term" value="F:molecular adaptor activity"/>
    <property type="evidence" value="ECO:0007669"/>
    <property type="project" value="TreeGrafter"/>
</dbReference>
<gene>
    <name evidence="2" type="ORF">HYC85_030916</name>
</gene>
<evidence type="ECO:0000313" key="2">
    <source>
        <dbReference type="EMBL" id="KAF5930043.1"/>
    </source>
</evidence>
<dbReference type="Gene3D" id="1.25.40.790">
    <property type="match status" value="1"/>
</dbReference>
<accession>A0A7J7FPI1</accession>
<comment type="caution">
    <text evidence="2">The sequence shown here is derived from an EMBL/GenBank/DDBJ whole genome shotgun (WGS) entry which is preliminary data.</text>
</comment>
<dbReference type="PANTHER" id="PTHR13162:SF8">
    <property type="entry name" value="CCR4-NOT TRANSCRIPTION COMPLEX SUBUNIT 1"/>
    <property type="match status" value="1"/>
</dbReference>
<feature type="domain" description="CCR4-Not complex component Not1 C-terminal" evidence="1">
    <location>
        <begin position="15"/>
        <end position="164"/>
    </location>
</feature>
<keyword evidence="3" id="KW-1185">Reference proteome</keyword>
<protein>
    <recommendedName>
        <fullName evidence="1">CCR4-Not complex component Not1 C-terminal domain-containing protein</fullName>
    </recommendedName>
</protein>
<reference evidence="3" key="1">
    <citation type="journal article" date="2020" name="Nat. Commun.">
        <title>Genome assembly of wild tea tree DASZ reveals pedigree and selection history of tea varieties.</title>
        <authorList>
            <person name="Zhang W."/>
            <person name="Zhang Y."/>
            <person name="Qiu H."/>
            <person name="Guo Y."/>
            <person name="Wan H."/>
            <person name="Zhang X."/>
            <person name="Scossa F."/>
            <person name="Alseekh S."/>
            <person name="Zhang Q."/>
            <person name="Wang P."/>
            <person name="Xu L."/>
            <person name="Schmidt M.H."/>
            <person name="Jia X."/>
            <person name="Li D."/>
            <person name="Zhu A."/>
            <person name="Guo F."/>
            <person name="Chen W."/>
            <person name="Ni D."/>
            <person name="Usadel B."/>
            <person name="Fernie A.R."/>
            <person name="Wen W."/>
        </authorList>
    </citation>
    <scope>NUCLEOTIDE SEQUENCE [LARGE SCALE GENOMIC DNA]</scope>
    <source>
        <strain evidence="3">cv. G240</strain>
    </source>
</reference>
<dbReference type="AlphaFoldDB" id="A0A7J7FPI1"/>
<dbReference type="InterPro" id="IPR040398">
    <property type="entry name" value="Not1"/>
</dbReference>
<sequence>MLNALILSGKLCPRFAWLELMSHKSFMPKLLIVNPPKGWPHVQRLLVDLFKFMEPYLRNAELGETIHFLYKGTLRVLLVLLLDFPEFLRDYHFSFCDVIPSSCIQMRNVILSSFPHNMRLPDPSTPNLKIDLLAEINQSPRIFSEVDAALKAKQMKSDVDEYLKSA</sequence>
<dbReference type="GO" id="GO:0030015">
    <property type="term" value="C:CCR4-NOT core complex"/>
    <property type="evidence" value="ECO:0007669"/>
    <property type="project" value="InterPro"/>
</dbReference>
<dbReference type="PANTHER" id="PTHR13162">
    <property type="entry name" value="CCR4-NOT TRANSCRIPTION COMPLEX"/>
    <property type="match status" value="1"/>
</dbReference>
<evidence type="ECO:0000313" key="3">
    <source>
        <dbReference type="Proteomes" id="UP000593564"/>
    </source>
</evidence>
<dbReference type="GO" id="GO:0000932">
    <property type="term" value="C:P-body"/>
    <property type="evidence" value="ECO:0007669"/>
    <property type="project" value="TreeGrafter"/>
</dbReference>
<evidence type="ECO:0000259" key="1">
    <source>
        <dbReference type="Pfam" id="PF04054"/>
    </source>
</evidence>
<dbReference type="GO" id="GO:0000288">
    <property type="term" value="P:nuclear-transcribed mRNA catabolic process, deadenylation-dependent decay"/>
    <property type="evidence" value="ECO:0007669"/>
    <property type="project" value="TreeGrafter"/>
</dbReference>
<name>A0A7J7FPI1_CAMSI</name>
<dbReference type="Pfam" id="PF04054">
    <property type="entry name" value="Not1"/>
    <property type="match status" value="1"/>
</dbReference>
<organism evidence="2 3">
    <name type="scientific">Camellia sinensis</name>
    <name type="common">Tea plant</name>
    <name type="synonym">Thea sinensis</name>
    <dbReference type="NCBI Taxonomy" id="4442"/>
    <lineage>
        <taxon>Eukaryota</taxon>
        <taxon>Viridiplantae</taxon>
        <taxon>Streptophyta</taxon>
        <taxon>Embryophyta</taxon>
        <taxon>Tracheophyta</taxon>
        <taxon>Spermatophyta</taxon>
        <taxon>Magnoliopsida</taxon>
        <taxon>eudicotyledons</taxon>
        <taxon>Gunneridae</taxon>
        <taxon>Pentapetalae</taxon>
        <taxon>asterids</taxon>
        <taxon>Ericales</taxon>
        <taxon>Theaceae</taxon>
        <taxon>Camellia</taxon>
    </lineage>
</organism>
<dbReference type="Gene3D" id="1.25.40.800">
    <property type="match status" value="1"/>
</dbReference>
<dbReference type="EMBL" id="JACBKZ010000015">
    <property type="protein sequence ID" value="KAF5930043.1"/>
    <property type="molecule type" value="Genomic_DNA"/>
</dbReference>
<reference evidence="2 3" key="2">
    <citation type="submission" date="2020-07" db="EMBL/GenBank/DDBJ databases">
        <title>Genome assembly of wild tea tree DASZ reveals pedigree and selection history of tea varieties.</title>
        <authorList>
            <person name="Zhang W."/>
        </authorList>
    </citation>
    <scope>NUCLEOTIDE SEQUENCE [LARGE SCALE GENOMIC DNA]</scope>
    <source>
        <strain evidence="3">cv. G240</strain>
        <tissue evidence="2">Leaf</tissue>
    </source>
</reference>
<proteinExistence type="predicted"/>